<dbReference type="InterPro" id="IPR057326">
    <property type="entry name" value="KR_dom"/>
</dbReference>
<dbReference type="PRINTS" id="PR00080">
    <property type="entry name" value="SDRFAMILY"/>
</dbReference>
<feature type="region of interest" description="Disordered" evidence="3">
    <location>
        <begin position="1"/>
        <end position="20"/>
    </location>
</feature>
<feature type="domain" description="Ketoreductase" evidence="4">
    <location>
        <begin position="79"/>
        <end position="280"/>
    </location>
</feature>
<evidence type="ECO:0000313" key="6">
    <source>
        <dbReference type="Proteomes" id="UP000179860"/>
    </source>
</evidence>
<reference evidence="5" key="2">
    <citation type="submission" date="2021-06" db="EMBL/GenBank/DDBJ databases">
        <authorList>
            <person name="Rogers T.H."/>
            <person name="Ramsay J.P."/>
            <person name="Wang P."/>
            <person name="Terpolilli J."/>
        </authorList>
    </citation>
    <scope>NUCLEOTIDE SEQUENCE</scope>
    <source>
        <strain evidence="5">WSM5005</strain>
    </source>
</reference>
<evidence type="ECO:0000256" key="2">
    <source>
        <dbReference type="RuleBase" id="RU000363"/>
    </source>
</evidence>
<dbReference type="GO" id="GO:0016616">
    <property type="term" value="F:oxidoreductase activity, acting on the CH-OH group of donors, NAD or NADP as acceptor"/>
    <property type="evidence" value="ECO:0007669"/>
    <property type="project" value="TreeGrafter"/>
</dbReference>
<dbReference type="InterPro" id="IPR002347">
    <property type="entry name" value="SDR_fam"/>
</dbReference>
<protein>
    <submittedName>
        <fullName evidence="5">SDR family oxidoreductase</fullName>
    </submittedName>
</protein>
<evidence type="ECO:0000313" key="5">
    <source>
        <dbReference type="EMBL" id="APA84876.2"/>
    </source>
</evidence>
<dbReference type="InterPro" id="IPR036291">
    <property type="entry name" value="NAD(P)-bd_dom_sf"/>
</dbReference>
<proteinExistence type="inferred from homology"/>
<evidence type="ECO:0000256" key="3">
    <source>
        <dbReference type="SAM" id="MobiDB-lite"/>
    </source>
</evidence>
<dbReference type="Gene3D" id="3.40.50.720">
    <property type="entry name" value="NAD(P)-binding Rossmann-like Domain"/>
    <property type="match status" value="1"/>
</dbReference>
<dbReference type="FunFam" id="3.40.50.720:FF:000084">
    <property type="entry name" value="Short-chain dehydrogenase reductase"/>
    <property type="match status" value="1"/>
</dbReference>
<dbReference type="PANTHER" id="PTHR42760">
    <property type="entry name" value="SHORT-CHAIN DEHYDROGENASES/REDUCTASES FAMILY MEMBER"/>
    <property type="match status" value="1"/>
</dbReference>
<name>A0A1I9YEZ3_9BURK</name>
<dbReference type="EMBL" id="CP017561">
    <property type="protein sequence ID" value="APA84876.2"/>
    <property type="molecule type" value="Genomic_DNA"/>
</dbReference>
<dbReference type="KEGG" id="pspw:BJG93_05425"/>
<keyword evidence="6" id="KW-1185">Reference proteome</keyword>
<reference evidence="5" key="1">
    <citation type="submission" date="2016-09" db="EMBL/GenBank/DDBJ databases">
        <title>The Complete Genome of Burkholderia sprentiae wsm5005.</title>
        <authorList>
            <person name="De Meyer S."/>
            <person name="Wang P."/>
            <person name="Terpolilli J."/>
        </authorList>
    </citation>
    <scope>NUCLEOTIDE SEQUENCE [LARGE SCALE GENOMIC DNA]</scope>
    <source>
        <strain evidence="5">WSM5005</strain>
    </source>
</reference>
<dbReference type="PROSITE" id="PS51318">
    <property type="entry name" value="TAT"/>
    <property type="match status" value="1"/>
</dbReference>
<evidence type="ECO:0000259" key="4">
    <source>
        <dbReference type="SMART" id="SM00822"/>
    </source>
</evidence>
<dbReference type="GO" id="GO:0030497">
    <property type="term" value="P:fatty acid elongation"/>
    <property type="evidence" value="ECO:0007669"/>
    <property type="project" value="TreeGrafter"/>
</dbReference>
<dbReference type="Pfam" id="PF00106">
    <property type="entry name" value="adh_short"/>
    <property type="match status" value="1"/>
</dbReference>
<comment type="similarity">
    <text evidence="1 2">Belongs to the short-chain dehydrogenases/reductases (SDR) family.</text>
</comment>
<dbReference type="STRING" id="754502.BJG93_05425"/>
<dbReference type="InterPro" id="IPR020904">
    <property type="entry name" value="Sc_DH/Rdtase_CS"/>
</dbReference>
<sequence length="356" mass="37368">MVTKEKKSDSDHDDPDRSRRKWMVGGGVAAAGMLLSGVAQAQKSTGGAATMDGLPVPVPPADKTAGPIVAGRDSRLQGRVAVVTGAARGIGRAIAVEFAANGADVIALDISGPVSPASDAAPATPQELAETVSMIHAYGRRAEGIRADVRDPGALRAAANRIEQRYGKIDIVVANAAIQYWKPLLDLEDTEWTDVIDNNLNGTANTIRAFAPMMVKRNYGRIIVVSSMQGRHGTKDAASYAASKWGIFGLMKSAALELGRYNITVNAVVPGLVATALTLYEKRLTESVGETGYHKTNGFLTPQEAWDRRAATMPLGVGWVQPEDISPAAVYLASDAAAMVTGSEIEVTGGDSAKSL</sequence>
<dbReference type="SUPFAM" id="SSF51735">
    <property type="entry name" value="NAD(P)-binding Rossmann-fold domains"/>
    <property type="match status" value="1"/>
</dbReference>
<dbReference type="SMART" id="SM00822">
    <property type="entry name" value="PKS_KR"/>
    <property type="match status" value="1"/>
</dbReference>
<dbReference type="Proteomes" id="UP000179860">
    <property type="component" value="Chromosome 1"/>
</dbReference>
<dbReference type="RefSeq" id="WP_027197655.1">
    <property type="nucleotide sequence ID" value="NZ_KI421534.1"/>
</dbReference>
<dbReference type="PANTHER" id="PTHR42760:SF40">
    <property type="entry name" value="3-OXOACYL-[ACYL-CARRIER-PROTEIN] REDUCTASE, CHLOROPLASTIC"/>
    <property type="match status" value="1"/>
</dbReference>
<feature type="compositionally biased region" description="Basic and acidic residues" evidence="3">
    <location>
        <begin position="1"/>
        <end position="17"/>
    </location>
</feature>
<dbReference type="PROSITE" id="PS00061">
    <property type="entry name" value="ADH_SHORT"/>
    <property type="match status" value="1"/>
</dbReference>
<dbReference type="InterPro" id="IPR006311">
    <property type="entry name" value="TAT_signal"/>
</dbReference>
<accession>A0A1I9YEZ3</accession>
<gene>
    <name evidence="5" type="ORF">BJG93_05425</name>
</gene>
<organism evidence="5 6">
    <name type="scientific">Paraburkholderia sprentiae WSM5005</name>
    <dbReference type="NCBI Taxonomy" id="754502"/>
    <lineage>
        <taxon>Bacteria</taxon>
        <taxon>Pseudomonadati</taxon>
        <taxon>Pseudomonadota</taxon>
        <taxon>Betaproteobacteria</taxon>
        <taxon>Burkholderiales</taxon>
        <taxon>Burkholderiaceae</taxon>
        <taxon>Paraburkholderia</taxon>
    </lineage>
</organism>
<evidence type="ECO:0000256" key="1">
    <source>
        <dbReference type="ARBA" id="ARBA00006484"/>
    </source>
</evidence>
<dbReference type="AlphaFoldDB" id="A0A1I9YEZ3"/>
<dbReference type="PRINTS" id="PR00081">
    <property type="entry name" value="GDHRDH"/>
</dbReference>
<dbReference type="CDD" id="cd05233">
    <property type="entry name" value="SDR_c"/>
    <property type="match status" value="1"/>
</dbReference>